<name>A0A3B0V8P4_9ZZZZ</name>
<feature type="domain" description="YhdP central" evidence="2">
    <location>
        <begin position="235"/>
        <end position="467"/>
    </location>
</feature>
<feature type="transmembrane region" description="Helical" evidence="1">
    <location>
        <begin position="45"/>
        <end position="64"/>
    </location>
</feature>
<proteinExistence type="predicted"/>
<keyword evidence="1" id="KW-0472">Membrane</keyword>
<dbReference type="EMBL" id="UOEY01000006">
    <property type="protein sequence ID" value="VAW34497.1"/>
    <property type="molecule type" value="Genomic_DNA"/>
</dbReference>
<sequence>MPPCICTVLERSRTQVFDFQFSNILILKNKKSSGAPRKATRVPHWLSFALISLLVLTGLAWLGLSHGIHIDRLSLPMARVENLSLRLDQGFIVDIGRLDIGSRRTSLSITAINRLAGAIKRWSPLVQAIRINRLNYQDYSGSLSYRNNTVRINSTDLALEAAIHYQDQRFFIDLSHLLIKPYQVRLTGKATYNMASDLLNFSGDFTGSGINGTLRLSLQHDILDAVVRTKPFADLARLGKQLPLDQDVKIWLTRNITARKFQIDRLRLRCRIKNGLPEIGPDSIEGTARAEDADILFHPDLPPVHCKELGITWQNDRLVFKPDGPTYGNKNLAGSRVSIDPVIETGSILTVNLKTDTMLDPSITRILRAYDINLPLEQQSGTTAAKLQLIIDLRNFKVTTKGSFTTGEGAWSWQGSPFLSHKATVLLTDDQVTIQQADLSYQNILRVGLSGTVNTAAGRADLVGDIDNLTLRRGKDTLIQASGVTTPLTVDFSGPATRIDLQRFRTTIILDGREKHIVLASLPAIKPFAPILQHLAIKGGEADIVTRNMQRFHFSGSADIPNTLLSLAGRPVTSFVFQGLSTPEETELSINKGKINATITDRIKVRLDDYQVTVAGTGACSTFKLTRPVQITGHNSPLKINGFSIPAKKFEIKGDCTKATFTVELPQGGLRGVRTPKGMIIDGKNLSAKFANQFLPFVDLKGGVFNVSLRGTFDDYEGYLEFKNVVIDDNEYVLLNNIMAFIDTIPALATFSSPGFNRHGYKVKEGLVLLKCHDRVLNILDFRADGTSINSRSHGVIDLKNKTIDMEMTLHTLKSFSNIIDKIPWAGYALLGENGTLNTTLKIRGNLEHPDITTNLSEEAVMAPINIIKRAIAWPFKLLQQATE</sequence>
<reference evidence="3" key="1">
    <citation type="submission" date="2018-06" db="EMBL/GenBank/DDBJ databases">
        <authorList>
            <person name="Zhirakovskaya E."/>
        </authorList>
    </citation>
    <scope>NUCLEOTIDE SEQUENCE</scope>
</reference>
<dbReference type="AlphaFoldDB" id="A0A3B0V8P4"/>
<dbReference type="Pfam" id="PF13116">
    <property type="entry name" value="YhdP"/>
    <property type="match status" value="2"/>
</dbReference>
<evidence type="ECO:0000256" key="1">
    <source>
        <dbReference type="SAM" id="Phobius"/>
    </source>
</evidence>
<dbReference type="InterPro" id="IPR025263">
    <property type="entry name" value="YhdP_central"/>
</dbReference>
<keyword evidence="1" id="KW-0812">Transmembrane</keyword>
<accession>A0A3B0V8P4</accession>
<gene>
    <name evidence="3" type="ORF">MNBD_DELTA04-1287</name>
</gene>
<protein>
    <recommendedName>
        <fullName evidence="2">YhdP central domain-containing protein</fullName>
    </recommendedName>
</protein>
<feature type="domain" description="YhdP central" evidence="2">
    <location>
        <begin position="719"/>
        <end position="852"/>
    </location>
</feature>
<organism evidence="3">
    <name type="scientific">hydrothermal vent metagenome</name>
    <dbReference type="NCBI Taxonomy" id="652676"/>
    <lineage>
        <taxon>unclassified sequences</taxon>
        <taxon>metagenomes</taxon>
        <taxon>ecological metagenomes</taxon>
    </lineage>
</organism>
<evidence type="ECO:0000313" key="3">
    <source>
        <dbReference type="EMBL" id="VAW34497.1"/>
    </source>
</evidence>
<keyword evidence="1" id="KW-1133">Transmembrane helix</keyword>
<evidence type="ECO:0000259" key="2">
    <source>
        <dbReference type="Pfam" id="PF13116"/>
    </source>
</evidence>